<evidence type="ECO:0000313" key="2">
    <source>
        <dbReference type="EMBL" id="SOD99377.1"/>
    </source>
</evidence>
<evidence type="ECO:0000313" key="3">
    <source>
        <dbReference type="Proteomes" id="UP000219482"/>
    </source>
</evidence>
<protein>
    <submittedName>
        <fullName evidence="2">Uncharacterized protein</fullName>
    </submittedName>
</protein>
<dbReference type="OrthoDB" id="5188909at2"/>
<keyword evidence="3" id="KW-1185">Reference proteome</keyword>
<proteinExistence type="predicted"/>
<dbReference type="Proteomes" id="UP000219482">
    <property type="component" value="Unassembled WGS sequence"/>
</dbReference>
<dbReference type="AlphaFoldDB" id="A0A286GUY2"/>
<reference evidence="3" key="1">
    <citation type="submission" date="2017-09" db="EMBL/GenBank/DDBJ databases">
        <authorList>
            <person name="Varghese N."/>
            <person name="Submissions S."/>
        </authorList>
    </citation>
    <scope>NUCLEOTIDE SEQUENCE [LARGE SCALE GENOMIC DNA]</scope>
    <source>
        <strain evidence="3">DSM 44270</strain>
    </source>
</reference>
<keyword evidence="1" id="KW-1133">Transmembrane helix</keyword>
<dbReference type="RefSeq" id="WP_097183955.1">
    <property type="nucleotide sequence ID" value="NZ_OCNK01000002.1"/>
</dbReference>
<evidence type="ECO:0000256" key="1">
    <source>
        <dbReference type="SAM" id="Phobius"/>
    </source>
</evidence>
<gene>
    <name evidence="2" type="ORF">SAMN06272739_2282</name>
</gene>
<keyword evidence="1" id="KW-0472">Membrane</keyword>
<organism evidence="2 3">
    <name type="scientific">Blastococcus haudaquaticus</name>
    <dbReference type="NCBI Taxonomy" id="1938745"/>
    <lineage>
        <taxon>Bacteria</taxon>
        <taxon>Bacillati</taxon>
        <taxon>Actinomycetota</taxon>
        <taxon>Actinomycetes</taxon>
        <taxon>Geodermatophilales</taxon>
        <taxon>Geodermatophilaceae</taxon>
        <taxon>Blastococcus</taxon>
    </lineage>
</organism>
<keyword evidence="1" id="KW-0812">Transmembrane</keyword>
<dbReference type="EMBL" id="OCNK01000002">
    <property type="protein sequence ID" value="SOD99377.1"/>
    <property type="molecule type" value="Genomic_DNA"/>
</dbReference>
<sequence>MNEDELRDLLHGAAGRGGTALLDHDAAVDAVVRTAAVHRRRRSVFLVAAACLALIAVVLPAVWPSGRAAPDVDVAQAQAAVLDWPTRGSLADDPSALDAVRRLAWTTPSAAPAVEDRQVAFLGDVEGSRRALVLGRGPVDDQVAGQWFTGPVGADPAALVADGPAERLDDAASSAHVPAPGDVLLVLVTPGDGVELSPRVEVGADGSVRRDFTPLTVTDGVALTSVGRPTVHGSSGLYRVVRDGGVVESRPVPVSFATEFVWSPPVLTPLDPDSEPPVPEAVDLALEGVLAQTGLTREQVQLDLLFSGALPQDAGDGTVDGVVLAVTLPDGAVVVSLSWADMQTSGSGSAGSCGMQAHPAGTDLATVAVAAECRLQGPDGGGEPLLVLYGPGTLDRLEVSDRNGTVAVEIGEVGGFVTARPAPVDGVLRSFIAGQQFTEQAVIGVRQDEIVTLGGRGAD</sequence>
<name>A0A286GUY2_9ACTN</name>
<feature type="transmembrane region" description="Helical" evidence="1">
    <location>
        <begin position="43"/>
        <end position="63"/>
    </location>
</feature>
<accession>A0A286GUY2</accession>